<organism evidence="3 4">
    <name type="scientific">Xylaria grammica</name>
    <dbReference type="NCBI Taxonomy" id="363999"/>
    <lineage>
        <taxon>Eukaryota</taxon>
        <taxon>Fungi</taxon>
        <taxon>Dikarya</taxon>
        <taxon>Ascomycota</taxon>
        <taxon>Pezizomycotina</taxon>
        <taxon>Sordariomycetes</taxon>
        <taxon>Xylariomycetidae</taxon>
        <taxon>Xylariales</taxon>
        <taxon>Xylariaceae</taxon>
        <taxon>Xylaria</taxon>
    </lineage>
</organism>
<dbReference type="GO" id="GO:0051213">
    <property type="term" value="F:dioxygenase activity"/>
    <property type="evidence" value="ECO:0007669"/>
    <property type="project" value="InterPro"/>
</dbReference>
<feature type="compositionally biased region" description="Basic and acidic residues" evidence="1">
    <location>
        <begin position="158"/>
        <end position="173"/>
    </location>
</feature>
<dbReference type="InterPro" id="IPR027450">
    <property type="entry name" value="AlkB-like"/>
</dbReference>
<evidence type="ECO:0000313" key="3">
    <source>
        <dbReference type="EMBL" id="RWA03642.1"/>
    </source>
</evidence>
<feature type="domain" description="Alpha-ketoglutarate-dependent dioxygenase AlkB-like" evidence="2">
    <location>
        <begin position="22"/>
        <end position="180"/>
    </location>
</feature>
<evidence type="ECO:0000259" key="2">
    <source>
        <dbReference type="Pfam" id="PF13532"/>
    </source>
</evidence>
<name>A0A439CNA2_9PEZI</name>
<dbReference type="InterPro" id="IPR032854">
    <property type="entry name" value="ALKBH3"/>
</dbReference>
<proteinExistence type="predicted"/>
<dbReference type="EMBL" id="RYZI01000733">
    <property type="protein sequence ID" value="RWA03642.1"/>
    <property type="molecule type" value="Genomic_DNA"/>
</dbReference>
<feature type="region of interest" description="Disordered" evidence="1">
    <location>
        <begin position="149"/>
        <end position="180"/>
    </location>
</feature>
<dbReference type="STRING" id="363999.A0A439CNA2"/>
<evidence type="ECO:0000313" key="4">
    <source>
        <dbReference type="Proteomes" id="UP000286045"/>
    </source>
</evidence>
<dbReference type="Gene3D" id="2.60.120.590">
    <property type="entry name" value="Alpha-ketoglutarate-dependent dioxygenase AlkB-like"/>
    <property type="match status" value="1"/>
</dbReference>
<dbReference type="SUPFAM" id="SSF51197">
    <property type="entry name" value="Clavaminate synthase-like"/>
    <property type="match status" value="1"/>
</dbReference>
<sequence length="180" mass="19781">MAPSPPRQEDAQSVPLCEGDTKVIYNILPEPLCTDIFARIRAEVAWQRMSHQGGEVPRLVAVQGLVEADGSKPVYRHPADESPPLHPFTPAVDAVRAVVERALGHPLNHVLIQLYRAGTDYISEHSDKTLDIARGSFIANVSLGAERTMTLRTKRKPKDAGAADDGLKREVQRARLPHNS</sequence>
<accession>A0A439CNA2</accession>
<dbReference type="AlphaFoldDB" id="A0A439CNA2"/>
<dbReference type="InterPro" id="IPR037151">
    <property type="entry name" value="AlkB-like_sf"/>
</dbReference>
<gene>
    <name evidence="3" type="ORF">EKO27_g11463</name>
</gene>
<dbReference type="Pfam" id="PF13532">
    <property type="entry name" value="2OG-FeII_Oxy_2"/>
    <property type="match status" value="1"/>
</dbReference>
<reference evidence="3 4" key="1">
    <citation type="submission" date="2018-12" db="EMBL/GenBank/DDBJ databases">
        <title>Draft genome sequence of Xylaria grammica IHI A82.</title>
        <authorList>
            <person name="Buettner E."/>
            <person name="Kellner H."/>
        </authorList>
    </citation>
    <scope>NUCLEOTIDE SEQUENCE [LARGE SCALE GENOMIC DNA]</scope>
    <source>
        <strain evidence="3 4">IHI A82</strain>
    </source>
</reference>
<evidence type="ECO:0000256" key="1">
    <source>
        <dbReference type="SAM" id="MobiDB-lite"/>
    </source>
</evidence>
<comment type="caution">
    <text evidence="3">The sequence shown here is derived from an EMBL/GenBank/DDBJ whole genome shotgun (WGS) entry which is preliminary data.</text>
</comment>
<feature type="non-terminal residue" evidence="3">
    <location>
        <position position="180"/>
    </location>
</feature>
<dbReference type="GO" id="GO:0006307">
    <property type="term" value="P:DNA alkylation repair"/>
    <property type="evidence" value="ECO:0007669"/>
    <property type="project" value="InterPro"/>
</dbReference>
<keyword evidence="4" id="KW-1185">Reference proteome</keyword>
<dbReference type="Proteomes" id="UP000286045">
    <property type="component" value="Unassembled WGS sequence"/>
</dbReference>
<protein>
    <recommendedName>
        <fullName evidence="2">Alpha-ketoglutarate-dependent dioxygenase AlkB-like domain-containing protein</fullName>
    </recommendedName>
</protein>
<dbReference type="PANTHER" id="PTHR31212">
    <property type="entry name" value="ALPHA-KETOGLUTARATE-DEPENDENT DIOXYGENASE ALKB HOMOLOG 3"/>
    <property type="match status" value="1"/>
</dbReference>
<dbReference type="PANTHER" id="PTHR31212:SF5">
    <property type="entry name" value="ISOCHORISMATASE FAMILY PROTEIN FAMILY (AFU_ORTHOLOGUE AFUA_3G14500)"/>
    <property type="match status" value="1"/>
</dbReference>